<keyword evidence="5" id="KW-0472">Membrane</keyword>
<feature type="compositionally biased region" description="Acidic residues" evidence="4">
    <location>
        <begin position="199"/>
        <end position="210"/>
    </location>
</feature>
<dbReference type="InterPro" id="IPR034092">
    <property type="entry name" value="PHO1_SPX"/>
</dbReference>
<evidence type="ECO:0000256" key="1">
    <source>
        <dbReference type="ARBA" id="ARBA00004651"/>
    </source>
</evidence>
<keyword evidence="8" id="KW-1185">Reference proteome</keyword>
<evidence type="ECO:0000256" key="3">
    <source>
        <dbReference type="ARBA" id="ARBA00043939"/>
    </source>
</evidence>
<sequence>MVPEWQQAYVDYKYLKTLIKDISRFKRKTDPHRDGMTTTLHRTFSGQRRHGHGGGCGQSSPSSTVVDIEEGTTASPIQVSTTATHLYETTFFMTEEKGGEYELVFFRRLDDEFNKVEKFYREKVEEVVKEAVVLNKQMDALITFRLKMEEGRAEEMVRLPTHVAVSPAEVAKDTSMKVQAQAHIKVVEEGGSSRAGRSDEDDNSAEEEEDNAIKTSNLSKMKATSLITPIEVLNLVKIYNTKETPRSIIKSVLKVSNHTELKFSRDNLRKIEEKLSCAFVEFHRKLWFLKSYSFLNVLALSKILKKYDKISLRDATESYMTMVDNSCLGSSSEVTRLLDHVRTTFIKHFTNGNRTKGMNILRPKAKRERHRLTFSTAGFLSGCMLSLIVALVAIKRTRNILQDDGQRQYMNTMFPLYR</sequence>
<dbReference type="InterPro" id="IPR004331">
    <property type="entry name" value="SPX_dom"/>
</dbReference>
<dbReference type="CDD" id="cd14476">
    <property type="entry name" value="SPX_PHO1_like"/>
    <property type="match status" value="1"/>
</dbReference>
<reference evidence="7" key="1">
    <citation type="submission" date="2020-01" db="EMBL/GenBank/DDBJ databases">
        <authorList>
            <person name="Mishra B."/>
        </authorList>
    </citation>
    <scope>NUCLEOTIDE SEQUENCE [LARGE SCALE GENOMIC DNA]</scope>
</reference>
<feature type="transmembrane region" description="Helical" evidence="5">
    <location>
        <begin position="372"/>
        <end position="394"/>
    </location>
</feature>
<dbReference type="Pfam" id="PF03105">
    <property type="entry name" value="SPX"/>
    <property type="match status" value="1"/>
</dbReference>
<dbReference type="OrthoDB" id="9970435at2759"/>
<dbReference type="GO" id="GO:0000822">
    <property type="term" value="F:inositol hexakisphosphate binding"/>
    <property type="evidence" value="ECO:0007669"/>
    <property type="project" value="TreeGrafter"/>
</dbReference>
<evidence type="ECO:0000256" key="4">
    <source>
        <dbReference type="SAM" id="MobiDB-lite"/>
    </source>
</evidence>
<dbReference type="PANTHER" id="PTHR10783">
    <property type="entry name" value="XENOTROPIC AND POLYTROPIC RETROVIRUS RECEPTOR 1-RELATED"/>
    <property type="match status" value="1"/>
</dbReference>
<feature type="region of interest" description="Disordered" evidence="4">
    <location>
        <begin position="189"/>
        <end position="214"/>
    </location>
</feature>
<keyword evidence="5" id="KW-0812">Transmembrane</keyword>
<dbReference type="GO" id="GO:0005886">
    <property type="term" value="C:plasma membrane"/>
    <property type="evidence" value="ECO:0007669"/>
    <property type="project" value="UniProtKB-SubCell"/>
</dbReference>
<evidence type="ECO:0000256" key="2">
    <source>
        <dbReference type="ARBA" id="ARBA00022475"/>
    </source>
</evidence>
<proteinExistence type="predicted"/>
<evidence type="ECO:0000256" key="5">
    <source>
        <dbReference type="SAM" id="Phobius"/>
    </source>
</evidence>
<comment type="caution">
    <text evidence="7">The sequence shown here is derived from an EMBL/GenBank/DDBJ whole genome shotgun (WGS) entry which is preliminary data.</text>
</comment>
<gene>
    <name evidence="7" type="ORF">MERR_LOCUS25084</name>
</gene>
<dbReference type="GO" id="GO:0006817">
    <property type="term" value="P:phosphate ion transport"/>
    <property type="evidence" value="ECO:0007669"/>
    <property type="project" value="TreeGrafter"/>
</dbReference>
<name>A0A6D2JMF0_9BRAS</name>
<organism evidence="7 8">
    <name type="scientific">Microthlaspi erraticum</name>
    <dbReference type="NCBI Taxonomy" id="1685480"/>
    <lineage>
        <taxon>Eukaryota</taxon>
        <taxon>Viridiplantae</taxon>
        <taxon>Streptophyta</taxon>
        <taxon>Embryophyta</taxon>
        <taxon>Tracheophyta</taxon>
        <taxon>Spermatophyta</taxon>
        <taxon>Magnoliopsida</taxon>
        <taxon>eudicotyledons</taxon>
        <taxon>Gunneridae</taxon>
        <taxon>Pentapetalae</taxon>
        <taxon>rosids</taxon>
        <taxon>malvids</taxon>
        <taxon>Brassicales</taxon>
        <taxon>Brassicaceae</taxon>
        <taxon>Coluteocarpeae</taxon>
        <taxon>Microthlaspi</taxon>
    </lineage>
</organism>
<accession>A0A6D2JMF0</accession>
<keyword evidence="5" id="KW-1133">Transmembrane helix</keyword>
<dbReference type="AlphaFoldDB" id="A0A6D2JMF0"/>
<dbReference type="PANTHER" id="PTHR10783:SF93">
    <property type="entry name" value="PHOSPHATE TRANSPORTER PHO1 HOMOLOG 6"/>
    <property type="match status" value="1"/>
</dbReference>
<dbReference type="Proteomes" id="UP000467841">
    <property type="component" value="Unassembled WGS sequence"/>
</dbReference>
<dbReference type="GO" id="GO:0016036">
    <property type="term" value="P:cellular response to phosphate starvation"/>
    <property type="evidence" value="ECO:0007669"/>
    <property type="project" value="TreeGrafter"/>
</dbReference>
<dbReference type="EMBL" id="CACVBM020001184">
    <property type="protein sequence ID" value="CAA7037849.1"/>
    <property type="molecule type" value="Genomic_DNA"/>
</dbReference>
<comment type="function">
    <text evidence="3">May transport inorganic phosphate (Pi).</text>
</comment>
<keyword evidence="2" id="KW-1003">Cell membrane</keyword>
<evidence type="ECO:0000259" key="6">
    <source>
        <dbReference type="PROSITE" id="PS51382"/>
    </source>
</evidence>
<comment type="subcellular location">
    <subcellularLocation>
        <location evidence="1">Cell membrane</location>
        <topology evidence="1">Multi-pass membrane protein</topology>
    </subcellularLocation>
</comment>
<protein>
    <recommendedName>
        <fullName evidence="6">SPX domain-containing protein</fullName>
    </recommendedName>
</protein>
<evidence type="ECO:0000313" key="7">
    <source>
        <dbReference type="EMBL" id="CAA7037849.1"/>
    </source>
</evidence>
<feature type="region of interest" description="Disordered" evidence="4">
    <location>
        <begin position="43"/>
        <end position="64"/>
    </location>
</feature>
<evidence type="ECO:0000313" key="8">
    <source>
        <dbReference type="Proteomes" id="UP000467841"/>
    </source>
</evidence>
<dbReference type="GO" id="GO:0005802">
    <property type="term" value="C:trans-Golgi network"/>
    <property type="evidence" value="ECO:0007669"/>
    <property type="project" value="TreeGrafter"/>
</dbReference>
<feature type="domain" description="SPX" evidence="6">
    <location>
        <begin position="1"/>
        <end position="321"/>
    </location>
</feature>
<dbReference type="PROSITE" id="PS51382">
    <property type="entry name" value="SPX"/>
    <property type="match status" value="1"/>
</dbReference>